<dbReference type="InterPro" id="IPR047928">
    <property type="entry name" value="Perm_prefix_1"/>
</dbReference>
<evidence type="ECO:0000256" key="3">
    <source>
        <dbReference type="ARBA" id="ARBA00022692"/>
    </source>
</evidence>
<feature type="transmembrane region" description="Helical" evidence="7">
    <location>
        <begin position="441"/>
        <end position="469"/>
    </location>
</feature>
<dbReference type="KEGG" id="sus:Acid_5961"/>
<dbReference type="Pfam" id="PF02687">
    <property type="entry name" value="FtsX"/>
    <property type="match status" value="2"/>
</dbReference>
<dbReference type="HOGENOM" id="CLU_009433_1_0_0"/>
<comment type="similarity">
    <text evidence="6">Belongs to the ABC-4 integral membrane protein family.</text>
</comment>
<evidence type="ECO:0000259" key="9">
    <source>
        <dbReference type="Pfam" id="PF12704"/>
    </source>
</evidence>
<dbReference type="NCBIfam" id="NF038403">
    <property type="entry name" value="perm_prefix_1"/>
    <property type="match status" value="1"/>
</dbReference>
<dbReference type="AlphaFoldDB" id="Q01TW8"/>
<evidence type="ECO:0000256" key="4">
    <source>
        <dbReference type="ARBA" id="ARBA00022989"/>
    </source>
</evidence>
<feature type="transmembrane region" description="Helical" evidence="7">
    <location>
        <begin position="490"/>
        <end position="511"/>
    </location>
</feature>
<keyword evidence="5 7" id="KW-0472">Membrane</keyword>
<keyword evidence="4 7" id="KW-1133">Transmembrane helix</keyword>
<dbReference type="InterPro" id="IPR003838">
    <property type="entry name" value="ABC3_permease_C"/>
</dbReference>
<reference evidence="10" key="1">
    <citation type="submission" date="2006-10" db="EMBL/GenBank/DDBJ databases">
        <title>Complete sequence of Solibacter usitatus Ellin6076.</title>
        <authorList>
            <consortium name="US DOE Joint Genome Institute"/>
            <person name="Copeland A."/>
            <person name="Lucas S."/>
            <person name="Lapidus A."/>
            <person name="Barry K."/>
            <person name="Detter J.C."/>
            <person name="Glavina del Rio T."/>
            <person name="Hammon N."/>
            <person name="Israni S."/>
            <person name="Dalin E."/>
            <person name="Tice H."/>
            <person name="Pitluck S."/>
            <person name="Thompson L.S."/>
            <person name="Brettin T."/>
            <person name="Bruce D."/>
            <person name="Han C."/>
            <person name="Tapia R."/>
            <person name="Gilna P."/>
            <person name="Schmutz J."/>
            <person name="Larimer F."/>
            <person name="Land M."/>
            <person name="Hauser L."/>
            <person name="Kyrpides N."/>
            <person name="Mikhailova N."/>
            <person name="Janssen P.H."/>
            <person name="Kuske C.R."/>
            <person name="Richardson P."/>
        </authorList>
    </citation>
    <scope>NUCLEOTIDE SEQUENCE</scope>
    <source>
        <strain evidence="10">Ellin6076</strain>
    </source>
</reference>
<name>Q01TW8_SOLUE</name>
<feature type="transmembrane region" description="Helical" evidence="7">
    <location>
        <begin position="96"/>
        <end position="119"/>
    </location>
</feature>
<dbReference type="InterPro" id="IPR050250">
    <property type="entry name" value="Macrolide_Exporter_MacB"/>
</dbReference>
<feature type="domain" description="ABC3 transporter permease C-terminal" evidence="8">
    <location>
        <begin position="351"/>
        <end position="462"/>
    </location>
</feature>
<dbReference type="InterPro" id="IPR017800">
    <property type="entry name" value="ADOP"/>
</dbReference>
<protein>
    <recommendedName>
        <fullName evidence="11">Permease</fullName>
    </recommendedName>
</protein>
<evidence type="ECO:0000256" key="2">
    <source>
        <dbReference type="ARBA" id="ARBA00022475"/>
    </source>
</evidence>
<sequence>MPFLNKLNWLWRNLARKPRVEKDLDDELQSYRQMLVDEKTRAGMDPRRAHRDALIEMGGAEQIKEEVRDARLGASLASIGSELRQSLRSLRRNPGLTVLGVLMLGLGMGASIVVFSIFYEALIRPLPFRDMERLVQVWETRLDRGFNQTSFTEANFWDVRSLSGSFEELAASRHGEANLTGSGAPERITATQVSAGFFRTLGVSPILGRDFAYEEDRPGGDNRVLILGNKFWNNRFGADPGILGKTLRLNDQAYTVVGVLPPGEPWINDQTYIPLLYRSNANRGSWEYSVVGRLKTGVVPAAAREDLQRVAGLLIQTYPREAKGLGFRIESSSTWVAGDGTRTALRVLLAAVIFLLMIGCINVANLLLARGMSRKREIAVRTALGAGRARLARFVMMESILLSGFGSALGLAIAYGGLRGIQAFEIGIPRLAQAGLKPEVLVFALLAGVLTGVLSGLAPALQVPASGIANALREGDRSQAGSRGQGRLRAVLVTGEVALSFILLVGSGLLIRSFTQLMNVNRGFQTENRLVFSLSMPDSYGRDGTGKQFLDRLLERLGSMPQVRAAGAVSHRPVGRGDPGMGIDASVPRVADRRDVPWAGWRVVTPGYTRAIGLPLLRGRMFDERDKPVWTERGQPPPERRVMISEKLAKLIFPKEDPIGQHVVLWKGQSGGDAEVVGVVGDSRERGLTDDPTLTVYLPYGRIAVPSEVVVHTSGNPMALISAVRSLVAGMDPNLPITDVQTFEDVVNRSVAPQRFNTILLSVFSGLALLLATTGIYGVLSYAMSRRTAEIGLRVALGASGRTILTMAIAQGMRPAFVGTVLGAVGAWWLSRYAAALLYGVKPFDPLTFGAVAAILLSTALLACYLPGRRAMRIGPAVALRSE</sequence>
<evidence type="ECO:0000256" key="1">
    <source>
        <dbReference type="ARBA" id="ARBA00004651"/>
    </source>
</evidence>
<organism evidence="10">
    <name type="scientific">Solibacter usitatus (strain Ellin6076)</name>
    <dbReference type="NCBI Taxonomy" id="234267"/>
    <lineage>
        <taxon>Bacteria</taxon>
        <taxon>Pseudomonadati</taxon>
        <taxon>Acidobacteriota</taxon>
        <taxon>Terriglobia</taxon>
        <taxon>Bryobacterales</taxon>
        <taxon>Solibacteraceae</taxon>
        <taxon>Candidatus Solibacter</taxon>
    </lineage>
</organism>
<gene>
    <name evidence="10" type="ordered locus">Acid_5961</name>
</gene>
<dbReference type="PANTHER" id="PTHR30572">
    <property type="entry name" value="MEMBRANE COMPONENT OF TRANSPORTER-RELATED"/>
    <property type="match status" value="1"/>
</dbReference>
<dbReference type="OrthoDB" id="5933722at2"/>
<dbReference type="PANTHER" id="PTHR30572:SF4">
    <property type="entry name" value="ABC TRANSPORTER PERMEASE YTRF"/>
    <property type="match status" value="1"/>
</dbReference>
<feature type="domain" description="ABC3 transporter permease C-terminal" evidence="8">
    <location>
        <begin position="763"/>
        <end position="876"/>
    </location>
</feature>
<feature type="domain" description="MacB-like periplasmic core" evidence="9">
    <location>
        <begin position="502"/>
        <end position="703"/>
    </location>
</feature>
<feature type="domain" description="MacB-like periplasmic core" evidence="9">
    <location>
        <begin position="97"/>
        <end position="309"/>
    </location>
</feature>
<dbReference type="GO" id="GO:0022857">
    <property type="term" value="F:transmembrane transporter activity"/>
    <property type="evidence" value="ECO:0007669"/>
    <property type="project" value="TreeGrafter"/>
</dbReference>
<proteinExistence type="inferred from homology"/>
<comment type="subcellular location">
    <subcellularLocation>
        <location evidence="1">Cell membrane</location>
        <topology evidence="1">Multi-pass membrane protein</topology>
    </subcellularLocation>
</comment>
<evidence type="ECO:0000256" key="7">
    <source>
        <dbReference type="SAM" id="Phobius"/>
    </source>
</evidence>
<dbReference type="InterPro" id="IPR025857">
    <property type="entry name" value="MacB_PCD"/>
</dbReference>
<evidence type="ECO:0000256" key="5">
    <source>
        <dbReference type="ARBA" id="ARBA00023136"/>
    </source>
</evidence>
<dbReference type="Pfam" id="PF12704">
    <property type="entry name" value="MacB_PCD"/>
    <property type="match status" value="2"/>
</dbReference>
<feature type="transmembrane region" description="Helical" evidence="7">
    <location>
        <begin position="816"/>
        <end position="841"/>
    </location>
</feature>
<dbReference type="GO" id="GO:0005886">
    <property type="term" value="C:plasma membrane"/>
    <property type="evidence" value="ECO:0007669"/>
    <property type="project" value="UniProtKB-SubCell"/>
</dbReference>
<feature type="transmembrane region" description="Helical" evidence="7">
    <location>
        <begin position="759"/>
        <end position="780"/>
    </location>
</feature>
<evidence type="ECO:0000313" key="10">
    <source>
        <dbReference type="EMBL" id="ABJ86902.1"/>
    </source>
</evidence>
<dbReference type="STRING" id="234267.Acid_5961"/>
<dbReference type="eggNOG" id="COG0577">
    <property type="taxonomic scope" value="Bacteria"/>
</dbReference>
<accession>Q01TW8</accession>
<dbReference type="InParanoid" id="Q01TW8"/>
<keyword evidence="2" id="KW-1003">Cell membrane</keyword>
<evidence type="ECO:0000256" key="6">
    <source>
        <dbReference type="ARBA" id="ARBA00038076"/>
    </source>
</evidence>
<feature type="transmembrane region" description="Helical" evidence="7">
    <location>
        <begin position="400"/>
        <end position="421"/>
    </location>
</feature>
<dbReference type="EMBL" id="CP000473">
    <property type="protein sequence ID" value="ABJ86902.1"/>
    <property type="molecule type" value="Genomic_DNA"/>
</dbReference>
<evidence type="ECO:0000259" key="8">
    <source>
        <dbReference type="Pfam" id="PF02687"/>
    </source>
</evidence>
<evidence type="ECO:0008006" key="11">
    <source>
        <dbReference type="Google" id="ProtNLM"/>
    </source>
</evidence>
<dbReference type="NCBIfam" id="TIGR03434">
    <property type="entry name" value="ADOP"/>
    <property type="match status" value="1"/>
</dbReference>
<keyword evidence="3 7" id="KW-0812">Transmembrane</keyword>
<feature type="transmembrane region" description="Helical" evidence="7">
    <location>
        <begin position="847"/>
        <end position="866"/>
    </location>
</feature>
<feature type="transmembrane region" description="Helical" evidence="7">
    <location>
        <begin position="347"/>
        <end position="368"/>
    </location>
</feature>